<reference evidence="1 2" key="1">
    <citation type="submission" date="2018-09" db="EMBL/GenBank/DDBJ databases">
        <authorList>
            <person name="Wang Z."/>
        </authorList>
    </citation>
    <scope>NUCLEOTIDE SEQUENCE [LARGE SCALE GENOMIC DNA]</scope>
    <source>
        <strain evidence="1 2">ALS 81</strain>
    </source>
</reference>
<keyword evidence="2" id="KW-1185">Reference proteome</keyword>
<proteinExistence type="predicted"/>
<dbReference type="AlphaFoldDB" id="A0A420EG40"/>
<evidence type="ECO:0000313" key="2">
    <source>
        <dbReference type="Proteomes" id="UP000286482"/>
    </source>
</evidence>
<organism evidence="1 2">
    <name type="scientific">Alginatibacterium sediminis</name>
    <dbReference type="NCBI Taxonomy" id="2164068"/>
    <lineage>
        <taxon>Bacteria</taxon>
        <taxon>Pseudomonadati</taxon>
        <taxon>Pseudomonadota</taxon>
        <taxon>Gammaproteobacteria</taxon>
        <taxon>Alteromonadales</taxon>
        <taxon>Alteromonadaceae</taxon>
        <taxon>Alginatibacterium</taxon>
    </lineage>
</organism>
<evidence type="ECO:0000313" key="1">
    <source>
        <dbReference type="EMBL" id="RKF19638.1"/>
    </source>
</evidence>
<dbReference type="RefSeq" id="WP_120353643.1">
    <property type="nucleotide sequence ID" value="NZ_RAQO01000004.1"/>
</dbReference>
<evidence type="ECO:0008006" key="3">
    <source>
        <dbReference type="Google" id="ProtNLM"/>
    </source>
</evidence>
<gene>
    <name evidence="1" type="ORF">DBZ36_04000</name>
</gene>
<name>A0A420EG40_9ALTE</name>
<sequence length="110" mass="12306">MLSDSADLDKVTRIASAEKILSEISQLLEVDAPDLEHLNALLLSHFTIIEELFETHNPASDEHFASLMRDHSAKLAVVLEHCAEQHHLLGQKLGSLNRGRKVLNKYNQNA</sequence>
<dbReference type="EMBL" id="RAQO01000004">
    <property type="protein sequence ID" value="RKF19638.1"/>
    <property type="molecule type" value="Genomic_DNA"/>
</dbReference>
<protein>
    <recommendedName>
        <fullName evidence="3">Flagellar protein FliT</fullName>
    </recommendedName>
</protein>
<accession>A0A420EG40</accession>
<comment type="caution">
    <text evidence="1">The sequence shown here is derived from an EMBL/GenBank/DDBJ whole genome shotgun (WGS) entry which is preliminary data.</text>
</comment>
<dbReference type="Proteomes" id="UP000286482">
    <property type="component" value="Unassembled WGS sequence"/>
</dbReference>